<feature type="domain" description="4Fe-4S ferredoxin-type" evidence="7">
    <location>
        <begin position="16"/>
        <end position="84"/>
    </location>
</feature>
<protein>
    <submittedName>
        <fullName evidence="8">Fe-S oxidoreductase</fullName>
    </submittedName>
</protein>
<dbReference type="InterPro" id="IPR009051">
    <property type="entry name" value="Helical_ferredxn"/>
</dbReference>
<evidence type="ECO:0000259" key="7">
    <source>
        <dbReference type="Pfam" id="PF13183"/>
    </source>
</evidence>
<evidence type="ECO:0000256" key="5">
    <source>
        <dbReference type="ARBA" id="ARBA00023014"/>
    </source>
</evidence>
<reference evidence="8 9" key="1">
    <citation type="submission" date="2015-09" db="EMBL/GenBank/DDBJ databases">
        <title>Sorangium comparison.</title>
        <authorList>
            <person name="Zaburannyi N."/>
            <person name="Bunk B."/>
            <person name="Overmann J."/>
            <person name="Mueller R."/>
        </authorList>
    </citation>
    <scope>NUCLEOTIDE SEQUENCE [LARGE SCALE GENOMIC DNA]</scope>
    <source>
        <strain evidence="8 9">So ce26</strain>
    </source>
</reference>
<keyword evidence="4" id="KW-0408">Iron</keyword>
<dbReference type="RefSeq" id="WP_104985805.1">
    <property type="nucleotide sequence ID" value="NZ_CP012673.1"/>
</dbReference>
<dbReference type="Proteomes" id="UP000238348">
    <property type="component" value="Chromosome"/>
</dbReference>
<dbReference type="GO" id="GO:0005886">
    <property type="term" value="C:plasma membrane"/>
    <property type="evidence" value="ECO:0007669"/>
    <property type="project" value="TreeGrafter"/>
</dbReference>
<keyword evidence="5" id="KW-0411">Iron-sulfur</keyword>
<dbReference type="Gene3D" id="1.10.1060.10">
    <property type="entry name" value="Alpha-helical ferredoxin"/>
    <property type="match status" value="1"/>
</dbReference>
<sequence>MPQLRLKLLEPHRTSLEKCVYCPKLSRAACPVSNVEANETVTPWGKMSMAYFAGRGDVPLDAGHADPAWACSACYACRERCDHKNEVATVLTDARAEFFARGLAPEGARLAAARFQAREDARGGELDALSRAEAGPAAVQVLLGCGYVRHAPDVARDALDATEALTGAPVRPVRACCGLPLLYAGDREGFVAAARRLAAEVAQAERFVAVDPGCARAVRVEYARAGVSARAPELFVDLARASLDRLQRSSSERRVRYHDPCQLGRGLDRYDAPREILARITGRPPEEFIHRREHADCSGGGGLVPATRPASSAAIADGRIAEHRALGGGLLVTHCAQSLRRFRTRGEPAEDLASLVARAVAPR</sequence>
<dbReference type="InterPro" id="IPR051460">
    <property type="entry name" value="HdrC_iron-sulfur_subunit"/>
</dbReference>
<accession>A0A2L0F8N7</accession>
<dbReference type="GO" id="GO:0016491">
    <property type="term" value="F:oxidoreductase activity"/>
    <property type="evidence" value="ECO:0007669"/>
    <property type="project" value="UniProtKB-KW"/>
</dbReference>
<feature type="domain" description="Cysteine-rich" evidence="6">
    <location>
        <begin position="255"/>
        <end position="336"/>
    </location>
</feature>
<dbReference type="PANTHER" id="PTHR43255">
    <property type="entry name" value="IRON-SULFUR-BINDING OXIDOREDUCTASE FADF-RELATED-RELATED"/>
    <property type="match status" value="1"/>
</dbReference>
<evidence type="ECO:0000256" key="2">
    <source>
        <dbReference type="ARBA" id="ARBA00022723"/>
    </source>
</evidence>
<keyword evidence="2" id="KW-0479">Metal-binding</keyword>
<proteinExistence type="predicted"/>
<evidence type="ECO:0000256" key="4">
    <source>
        <dbReference type="ARBA" id="ARBA00023004"/>
    </source>
</evidence>
<dbReference type="GO" id="GO:0046872">
    <property type="term" value="F:metal ion binding"/>
    <property type="evidence" value="ECO:0007669"/>
    <property type="project" value="UniProtKB-KW"/>
</dbReference>
<name>A0A2L0F8N7_SORCE</name>
<evidence type="ECO:0000259" key="6">
    <source>
        <dbReference type="Pfam" id="PF02754"/>
    </source>
</evidence>
<dbReference type="Pfam" id="PF02754">
    <property type="entry name" value="CCG"/>
    <property type="match status" value="2"/>
</dbReference>
<dbReference type="GO" id="GO:0051539">
    <property type="term" value="F:4 iron, 4 sulfur cluster binding"/>
    <property type="evidence" value="ECO:0007669"/>
    <property type="project" value="UniProtKB-KW"/>
</dbReference>
<dbReference type="AlphaFoldDB" id="A0A2L0F8N7"/>
<dbReference type="InterPro" id="IPR017896">
    <property type="entry name" value="4Fe4S_Fe-S-bd"/>
</dbReference>
<evidence type="ECO:0000256" key="1">
    <source>
        <dbReference type="ARBA" id="ARBA00022485"/>
    </source>
</evidence>
<dbReference type="PANTHER" id="PTHR43255:SF1">
    <property type="entry name" value="IRON-SULFUR-BINDING OXIDOREDUCTASE FADF-RELATED"/>
    <property type="match status" value="1"/>
</dbReference>
<dbReference type="OrthoDB" id="5289041at2"/>
<gene>
    <name evidence="8" type="ORF">SOCE26_093870</name>
</gene>
<dbReference type="EMBL" id="CP012673">
    <property type="protein sequence ID" value="AUX47861.1"/>
    <property type="molecule type" value="Genomic_DNA"/>
</dbReference>
<dbReference type="Pfam" id="PF13183">
    <property type="entry name" value="Fer4_8"/>
    <property type="match status" value="1"/>
</dbReference>
<evidence type="ECO:0000313" key="8">
    <source>
        <dbReference type="EMBL" id="AUX47861.1"/>
    </source>
</evidence>
<evidence type="ECO:0000256" key="3">
    <source>
        <dbReference type="ARBA" id="ARBA00023002"/>
    </source>
</evidence>
<organism evidence="8 9">
    <name type="scientific">Sorangium cellulosum</name>
    <name type="common">Polyangium cellulosum</name>
    <dbReference type="NCBI Taxonomy" id="56"/>
    <lineage>
        <taxon>Bacteria</taxon>
        <taxon>Pseudomonadati</taxon>
        <taxon>Myxococcota</taxon>
        <taxon>Polyangia</taxon>
        <taxon>Polyangiales</taxon>
        <taxon>Polyangiaceae</taxon>
        <taxon>Sorangium</taxon>
    </lineage>
</organism>
<keyword evidence="1" id="KW-0004">4Fe-4S</keyword>
<keyword evidence="3" id="KW-0560">Oxidoreductase</keyword>
<dbReference type="InterPro" id="IPR004017">
    <property type="entry name" value="Cys_rich_dom"/>
</dbReference>
<feature type="domain" description="Cysteine-rich" evidence="6">
    <location>
        <begin position="141"/>
        <end position="216"/>
    </location>
</feature>
<evidence type="ECO:0000313" key="9">
    <source>
        <dbReference type="Proteomes" id="UP000238348"/>
    </source>
</evidence>